<evidence type="ECO:0000313" key="3">
    <source>
        <dbReference type="Proteomes" id="UP001181693"/>
    </source>
</evidence>
<evidence type="ECO:0000256" key="1">
    <source>
        <dbReference type="SAM" id="Phobius"/>
    </source>
</evidence>
<reference evidence="2" key="1">
    <citation type="thesis" date="2020" institute="ProQuest LLC" country="789 East Eisenhower Parkway, Ann Arbor, MI, USA">
        <title>Comparative Genomics and Chromosome Evolution.</title>
        <authorList>
            <person name="Mudd A.B."/>
        </authorList>
    </citation>
    <scope>NUCLEOTIDE SEQUENCE</scope>
    <source>
        <strain evidence="2">1538</strain>
        <tissue evidence="2">Blood</tissue>
    </source>
</reference>
<proteinExistence type="predicted"/>
<sequence>MGFTLHYYYLLQIWLFEVHYALCALIGYYRGICTDGNKPNIYHSGKPFNALFKFYFCQYVPIEMYNAEVKVILSLSMSDKSLNFVI</sequence>
<feature type="transmembrane region" description="Helical" evidence="1">
    <location>
        <begin position="6"/>
        <end position="29"/>
    </location>
</feature>
<comment type="caution">
    <text evidence="2">The sequence shown here is derived from an EMBL/GenBank/DDBJ whole genome shotgun (WGS) entry which is preliminary data.</text>
</comment>
<accession>A0AAV3AM12</accession>
<dbReference type="AlphaFoldDB" id="A0AAV3AM12"/>
<dbReference type="EMBL" id="DYDO01000004">
    <property type="protein sequence ID" value="DBA26208.1"/>
    <property type="molecule type" value="Genomic_DNA"/>
</dbReference>
<gene>
    <name evidence="2" type="ORF">GDO54_010498</name>
</gene>
<protein>
    <recommendedName>
        <fullName evidence="4">Secreted protein</fullName>
    </recommendedName>
</protein>
<keyword evidence="1" id="KW-0472">Membrane</keyword>
<dbReference type="Proteomes" id="UP001181693">
    <property type="component" value="Unassembled WGS sequence"/>
</dbReference>
<organism evidence="2 3">
    <name type="scientific">Pyxicephalus adspersus</name>
    <name type="common">African bullfrog</name>
    <dbReference type="NCBI Taxonomy" id="30357"/>
    <lineage>
        <taxon>Eukaryota</taxon>
        <taxon>Metazoa</taxon>
        <taxon>Chordata</taxon>
        <taxon>Craniata</taxon>
        <taxon>Vertebrata</taxon>
        <taxon>Euteleostomi</taxon>
        <taxon>Amphibia</taxon>
        <taxon>Batrachia</taxon>
        <taxon>Anura</taxon>
        <taxon>Neobatrachia</taxon>
        <taxon>Ranoidea</taxon>
        <taxon>Pyxicephalidae</taxon>
        <taxon>Pyxicephalinae</taxon>
        <taxon>Pyxicephalus</taxon>
    </lineage>
</organism>
<name>A0AAV3AM12_PYXAD</name>
<evidence type="ECO:0000313" key="2">
    <source>
        <dbReference type="EMBL" id="DBA26208.1"/>
    </source>
</evidence>
<keyword evidence="3" id="KW-1185">Reference proteome</keyword>
<keyword evidence="1" id="KW-0812">Transmembrane</keyword>
<evidence type="ECO:0008006" key="4">
    <source>
        <dbReference type="Google" id="ProtNLM"/>
    </source>
</evidence>
<keyword evidence="1" id="KW-1133">Transmembrane helix</keyword>